<dbReference type="Proteomes" id="UP000887013">
    <property type="component" value="Unassembled WGS sequence"/>
</dbReference>
<reference evidence="2" key="1">
    <citation type="submission" date="2020-08" db="EMBL/GenBank/DDBJ databases">
        <title>Multicomponent nature underlies the extraordinary mechanical properties of spider dragline silk.</title>
        <authorList>
            <person name="Kono N."/>
            <person name="Nakamura H."/>
            <person name="Mori M."/>
            <person name="Yoshida Y."/>
            <person name="Ohtoshi R."/>
            <person name="Malay A.D."/>
            <person name="Moran D.A.P."/>
            <person name="Tomita M."/>
            <person name="Numata K."/>
            <person name="Arakawa K."/>
        </authorList>
    </citation>
    <scope>NUCLEOTIDE SEQUENCE</scope>
</reference>
<dbReference type="EMBL" id="BMAW01095606">
    <property type="protein sequence ID" value="GFS70933.1"/>
    <property type="molecule type" value="Genomic_DNA"/>
</dbReference>
<protein>
    <submittedName>
        <fullName evidence="2">Uncharacterized protein</fullName>
    </submittedName>
</protein>
<gene>
    <name evidence="2" type="ORF">NPIL_163701</name>
</gene>
<evidence type="ECO:0000313" key="2">
    <source>
        <dbReference type="EMBL" id="GFS70933.1"/>
    </source>
</evidence>
<dbReference type="OrthoDB" id="6427993at2759"/>
<evidence type="ECO:0000256" key="1">
    <source>
        <dbReference type="SAM" id="MobiDB-lite"/>
    </source>
</evidence>
<sequence>MLEDEKNVLIFIFIHYLVRAREETPEAAADRGLRQRRPCIVGRQKSPVAASREARPQLPSRALLPHKDRLARERGRLPPTTVPGSTNPGQRVRRDRRRFHAGQWGHSPIQTAPQAHHFLLLHHVH</sequence>
<name>A0A8X6MPA3_NEPPI</name>
<organism evidence="2 3">
    <name type="scientific">Nephila pilipes</name>
    <name type="common">Giant wood spider</name>
    <name type="synonym">Nephila maculata</name>
    <dbReference type="NCBI Taxonomy" id="299642"/>
    <lineage>
        <taxon>Eukaryota</taxon>
        <taxon>Metazoa</taxon>
        <taxon>Ecdysozoa</taxon>
        <taxon>Arthropoda</taxon>
        <taxon>Chelicerata</taxon>
        <taxon>Arachnida</taxon>
        <taxon>Araneae</taxon>
        <taxon>Araneomorphae</taxon>
        <taxon>Entelegynae</taxon>
        <taxon>Araneoidea</taxon>
        <taxon>Nephilidae</taxon>
        <taxon>Nephila</taxon>
    </lineage>
</organism>
<accession>A0A8X6MPA3</accession>
<evidence type="ECO:0000313" key="3">
    <source>
        <dbReference type="Proteomes" id="UP000887013"/>
    </source>
</evidence>
<proteinExistence type="predicted"/>
<keyword evidence="3" id="KW-1185">Reference proteome</keyword>
<feature type="compositionally biased region" description="Basic and acidic residues" evidence="1">
    <location>
        <begin position="65"/>
        <end position="76"/>
    </location>
</feature>
<comment type="caution">
    <text evidence="2">The sequence shown here is derived from an EMBL/GenBank/DDBJ whole genome shotgun (WGS) entry which is preliminary data.</text>
</comment>
<dbReference type="AlphaFoldDB" id="A0A8X6MPA3"/>
<feature type="region of interest" description="Disordered" evidence="1">
    <location>
        <begin position="26"/>
        <end position="94"/>
    </location>
</feature>